<accession>A0A8D8QZL5</accession>
<dbReference type="EMBL" id="HBUF01117388">
    <property type="protein sequence ID" value="CAG6641454.1"/>
    <property type="molecule type" value="Transcribed_RNA"/>
</dbReference>
<feature type="transmembrane region" description="Helical" evidence="1">
    <location>
        <begin position="12"/>
        <end position="35"/>
    </location>
</feature>
<keyword evidence="1" id="KW-0812">Transmembrane</keyword>
<reference evidence="2" key="1">
    <citation type="submission" date="2021-05" db="EMBL/GenBank/DDBJ databases">
        <authorList>
            <person name="Alioto T."/>
            <person name="Alioto T."/>
            <person name="Gomez Garrido J."/>
        </authorList>
    </citation>
    <scope>NUCLEOTIDE SEQUENCE</scope>
</reference>
<dbReference type="EMBL" id="HBUF01671443">
    <property type="protein sequence ID" value="CAG6790517.1"/>
    <property type="molecule type" value="Transcribed_RNA"/>
</dbReference>
<protein>
    <submittedName>
        <fullName evidence="2">Uncharacterized protein</fullName>
    </submittedName>
</protein>
<evidence type="ECO:0000313" key="2">
    <source>
        <dbReference type="EMBL" id="CAG6641454.1"/>
    </source>
</evidence>
<dbReference type="AlphaFoldDB" id="A0A8D8QZL5"/>
<dbReference type="EMBL" id="HBUF01310302">
    <property type="protein sequence ID" value="CAG6693022.1"/>
    <property type="molecule type" value="Transcribed_RNA"/>
</dbReference>
<evidence type="ECO:0000256" key="1">
    <source>
        <dbReference type="SAM" id="Phobius"/>
    </source>
</evidence>
<keyword evidence="1" id="KW-1133">Transmembrane helix</keyword>
<keyword evidence="1" id="KW-0472">Membrane</keyword>
<organism evidence="2">
    <name type="scientific">Cacopsylla melanoneura</name>
    <dbReference type="NCBI Taxonomy" id="428564"/>
    <lineage>
        <taxon>Eukaryota</taxon>
        <taxon>Metazoa</taxon>
        <taxon>Ecdysozoa</taxon>
        <taxon>Arthropoda</taxon>
        <taxon>Hexapoda</taxon>
        <taxon>Insecta</taxon>
        <taxon>Pterygota</taxon>
        <taxon>Neoptera</taxon>
        <taxon>Paraneoptera</taxon>
        <taxon>Hemiptera</taxon>
        <taxon>Sternorrhyncha</taxon>
        <taxon>Psylloidea</taxon>
        <taxon>Psyllidae</taxon>
        <taxon>Psyllinae</taxon>
        <taxon>Cacopsylla</taxon>
    </lineage>
</organism>
<proteinExistence type="predicted"/>
<name>A0A8D8QZL5_9HEMI</name>
<sequence>MVNTSVTTESAVMALFVAVTAMCTTAMFTMAVLVASTSNLLDKFRIPIDTHCRNVSSSNCSRYFDNISLLVEIRSRNKRFSICWVYVSGLSTRPVSPSPMFSIALLGFLITR</sequence>